<dbReference type="OrthoDB" id="513400at2759"/>
<proteinExistence type="predicted"/>
<dbReference type="KEGG" id="cvr:CHLNCDRAFT_56488"/>
<evidence type="ECO:0000313" key="9">
    <source>
        <dbReference type="EMBL" id="EFN59984.1"/>
    </source>
</evidence>
<accession>E1Z2D9</accession>
<evidence type="ECO:0000259" key="8">
    <source>
        <dbReference type="Pfam" id="PF01490"/>
    </source>
</evidence>
<feature type="transmembrane region" description="Helical" evidence="7">
    <location>
        <begin position="824"/>
        <end position="850"/>
    </location>
</feature>
<dbReference type="Proteomes" id="UP000008141">
    <property type="component" value="Unassembled WGS sequence"/>
</dbReference>
<feature type="transmembrane region" description="Helical" evidence="7">
    <location>
        <begin position="745"/>
        <end position="764"/>
    </location>
</feature>
<evidence type="ECO:0000256" key="6">
    <source>
        <dbReference type="SAM" id="MobiDB-lite"/>
    </source>
</evidence>
<evidence type="ECO:0000256" key="1">
    <source>
        <dbReference type="ARBA" id="ARBA00004141"/>
    </source>
</evidence>
<dbReference type="InterPro" id="IPR013057">
    <property type="entry name" value="AA_transpt_TM"/>
</dbReference>
<keyword evidence="4 7" id="KW-1133">Transmembrane helix</keyword>
<feature type="region of interest" description="Disordered" evidence="6">
    <location>
        <begin position="263"/>
        <end position="313"/>
    </location>
</feature>
<evidence type="ECO:0000256" key="3">
    <source>
        <dbReference type="ARBA" id="ARBA00022970"/>
    </source>
</evidence>
<evidence type="ECO:0000313" key="10">
    <source>
        <dbReference type="Proteomes" id="UP000008141"/>
    </source>
</evidence>
<keyword evidence="3" id="KW-0813">Transport</keyword>
<feature type="transmembrane region" description="Helical" evidence="7">
    <location>
        <begin position="503"/>
        <end position="525"/>
    </location>
</feature>
<evidence type="ECO:0000256" key="5">
    <source>
        <dbReference type="ARBA" id="ARBA00023136"/>
    </source>
</evidence>
<protein>
    <recommendedName>
        <fullName evidence="8">Amino acid transporter transmembrane domain-containing protein</fullName>
    </recommendedName>
</protein>
<dbReference type="PANTHER" id="PTHR22950:SF702">
    <property type="entry name" value="AMINO ACID TRANSPORTER PROTEIN"/>
    <property type="match status" value="1"/>
</dbReference>
<feature type="region of interest" description="Disordered" evidence="6">
    <location>
        <begin position="880"/>
        <end position="920"/>
    </location>
</feature>
<organism evidence="10">
    <name type="scientific">Chlorella variabilis</name>
    <name type="common">Green alga</name>
    <dbReference type="NCBI Taxonomy" id="554065"/>
    <lineage>
        <taxon>Eukaryota</taxon>
        <taxon>Viridiplantae</taxon>
        <taxon>Chlorophyta</taxon>
        <taxon>core chlorophytes</taxon>
        <taxon>Trebouxiophyceae</taxon>
        <taxon>Chlorellales</taxon>
        <taxon>Chlorellaceae</taxon>
        <taxon>Chlorella clade</taxon>
        <taxon>Chlorella</taxon>
    </lineage>
</organism>
<name>E1Z2D9_CHLVA</name>
<feature type="region of interest" description="Disordered" evidence="6">
    <location>
        <begin position="69"/>
        <end position="91"/>
    </location>
</feature>
<comment type="subcellular location">
    <subcellularLocation>
        <location evidence="1">Membrane</location>
        <topology evidence="1">Multi-pass membrane protein</topology>
    </subcellularLocation>
</comment>
<keyword evidence="10" id="KW-1185">Reference proteome</keyword>
<dbReference type="EMBL" id="GL433835">
    <property type="protein sequence ID" value="EFN59984.1"/>
    <property type="molecule type" value="Genomic_DNA"/>
</dbReference>
<feature type="transmembrane region" description="Helical" evidence="7">
    <location>
        <begin position="707"/>
        <end position="733"/>
    </location>
</feature>
<feature type="transmembrane region" description="Helical" evidence="7">
    <location>
        <begin position="937"/>
        <end position="967"/>
    </location>
</feature>
<feature type="transmembrane region" description="Helical" evidence="7">
    <location>
        <begin position="546"/>
        <end position="569"/>
    </location>
</feature>
<sequence length="973" mass="103867">MPSSRAARSVGGRKLEGRLGECVDSGEFSCRKFKIMNQPVILYALERRQSGAKNVFLTKSDVEGIIRIKQGDQQAPSGRRRRGAGGGAAVQGGAKNYSKKVLQFFQVLKGAGGQDILCRCVKRSGEWRWCPVVPLEELPRVIKEHHERATGFSGCGEAVHTSWAPITGRKRSAVEAELADEAEVAAAAAAMDEGEAPARRSSQRAAAAGLIAVLAMEHELEDAEEVLPMRQLPQRTAATSSPAGQRRNRIAVLAAAAAAAASEAGEEQAAAEAEEEQAAAEAEEEQAAAEAEEGGTLAAPHPPMPAHLQATRSRVAAAQVKNRQRIAAQRRPKGEPKDFAVGDDVLLLPPKRGKVGKQLGRNRIVCRVVEIKRPFGVTMYRLRSGAGVVEGMHQASRLSKAPPSLASELTFSGTAQRGVPVVSLNVAMAAQPGGGKAAVRCGCRGACTRNCSCKKNGARCGRHCGCITVLSHHGFCCRRSRPEEHIMAPNHDGSLCPDAGDGAVASTLMITFVALSNVYTCRLLLRGATSTGASDYEQLAFAIGGFWARLWSEIWIVLLLVGTNIGAIIQMGESFGFAISSQWPDAPNWLWDRSGTAAMLFFTLCVIFPLCMLPQMRKLELVGAFGSIILWVLAGIVMVKSCIEGLPALADGDFPKVSSNDLTSVSETFSLFCFAFYHQVMMMPLLSEMPRVTSEAAKRSAKDLNKASAITILLTSGLTYWVTGFFGAAMYGATNISDNLLENEWLPGVGTFILNLAVTIYLAISTPPIFHATNHTVESWLLRVFPRGFGGLSRPWVQRFIVNCCTILPCLGVALGVPGESGTVLSFTGATGVAMCSYILPVIFHFVLYFGKARCMRVPQSASSGELEVKKEVGAADLESPLNGGAADGSVGAGTEGLSVDGGKEPSLGQRTESQMIPDPRAPPGLMFMYRKPRSHAAITVGYDIVLPILVFSLGCFFSVATLVLLFQPAGEE</sequence>
<feature type="compositionally biased region" description="Polar residues" evidence="6">
    <location>
        <begin position="233"/>
        <end position="243"/>
    </location>
</feature>
<keyword evidence="2 7" id="KW-0812">Transmembrane</keyword>
<dbReference type="RefSeq" id="XP_005852086.1">
    <property type="nucleotide sequence ID" value="XM_005852024.1"/>
</dbReference>
<dbReference type="InParanoid" id="E1Z2D9"/>
<evidence type="ECO:0000256" key="2">
    <source>
        <dbReference type="ARBA" id="ARBA00022692"/>
    </source>
</evidence>
<gene>
    <name evidence="9" type="ORF">CHLNCDRAFT_56488</name>
</gene>
<dbReference type="AlphaFoldDB" id="E1Z2D9"/>
<dbReference type="GeneID" id="17359255"/>
<keyword evidence="5 7" id="KW-0472">Membrane</keyword>
<feature type="transmembrane region" description="Helical" evidence="7">
    <location>
        <begin position="619"/>
        <end position="639"/>
    </location>
</feature>
<dbReference type="Pfam" id="PF01490">
    <property type="entry name" value="Aa_trans"/>
    <property type="match status" value="1"/>
</dbReference>
<evidence type="ECO:0000256" key="7">
    <source>
        <dbReference type="SAM" id="Phobius"/>
    </source>
</evidence>
<feature type="transmembrane region" description="Helical" evidence="7">
    <location>
        <begin position="589"/>
        <end position="612"/>
    </location>
</feature>
<evidence type="ECO:0000256" key="4">
    <source>
        <dbReference type="ARBA" id="ARBA00022989"/>
    </source>
</evidence>
<feature type="domain" description="Amino acid transporter transmembrane" evidence="8">
    <location>
        <begin position="502"/>
        <end position="849"/>
    </location>
</feature>
<feature type="region of interest" description="Disordered" evidence="6">
    <location>
        <begin position="225"/>
        <end position="245"/>
    </location>
</feature>
<dbReference type="PANTHER" id="PTHR22950">
    <property type="entry name" value="AMINO ACID TRANSPORTER"/>
    <property type="match status" value="1"/>
</dbReference>
<keyword evidence="3" id="KW-0029">Amino-acid transport</keyword>
<feature type="transmembrane region" description="Helical" evidence="7">
    <location>
        <begin position="668"/>
        <end position="686"/>
    </location>
</feature>
<reference evidence="9 10" key="1">
    <citation type="journal article" date="2010" name="Plant Cell">
        <title>The Chlorella variabilis NC64A genome reveals adaptation to photosymbiosis, coevolution with viruses, and cryptic sex.</title>
        <authorList>
            <person name="Blanc G."/>
            <person name="Duncan G."/>
            <person name="Agarkova I."/>
            <person name="Borodovsky M."/>
            <person name="Gurnon J."/>
            <person name="Kuo A."/>
            <person name="Lindquist E."/>
            <person name="Lucas S."/>
            <person name="Pangilinan J."/>
            <person name="Polle J."/>
            <person name="Salamov A."/>
            <person name="Terry A."/>
            <person name="Yamada T."/>
            <person name="Dunigan D.D."/>
            <person name="Grigoriev I.V."/>
            <person name="Claverie J.M."/>
            <person name="Van Etten J.L."/>
        </authorList>
    </citation>
    <scope>NUCLEOTIDE SEQUENCE [LARGE SCALE GENOMIC DNA]</scope>
    <source>
        <strain evidence="9 10">NC64A</strain>
    </source>
</reference>
<feature type="transmembrane region" description="Helical" evidence="7">
    <location>
        <begin position="800"/>
        <end position="818"/>
    </location>
</feature>
<dbReference type="GO" id="GO:0015179">
    <property type="term" value="F:L-amino acid transmembrane transporter activity"/>
    <property type="evidence" value="ECO:0007669"/>
    <property type="project" value="TreeGrafter"/>
</dbReference>
<feature type="compositionally biased region" description="Acidic residues" evidence="6">
    <location>
        <begin position="272"/>
        <end position="293"/>
    </location>
</feature>
<dbReference type="GO" id="GO:0016020">
    <property type="term" value="C:membrane"/>
    <property type="evidence" value="ECO:0007669"/>
    <property type="project" value="UniProtKB-SubCell"/>
</dbReference>